<organism evidence="1 2">
    <name type="scientific">Huberarchaeum crystalense</name>
    <dbReference type="NCBI Taxonomy" id="2014257"/>
    <lineage>
        <taxon>Archaea</taxon>
        <taxon>Candidatus Huberarchaeota</taxon>
        <taxon>Candidatus Huberarchaeia</taxon>
        <taxon>Candidatus Huberarchaeales</taxon>
        <taxon>Candidatus Huberarchaeaceae</taxon>
        <taxon>Candidatus Huberarchaeum</taxon>
    </lineage>
</organism>
<evidence type="ECO:0008006" key="3">
    <source>
        <dbReference type="Google" id="ProtNLM"/>
    </source>
</evidence>
<dbReference type="EMBL" id="PEUT01000010">
    <property type="protein sequence ID" value="PIV13883.1"/>
    <property type="molecule type" value="Genomic_DNA"/>
</dbReference>
<name>A0A2H9M2V0_HUBC1</name>
<protein>
    <recommendedName>
        <fullName evidence="3">Methyltransferase type 11 domain-containing protein</fullName>
    </recommendedName>
</protein>
<dbReference type="Gene3D" id="3.40.50.150">
    <property type="entry name" value="Vaccinia Virus protein VP39"/>
    <property type="match status" value="1"/>
</dbReference>
<proteinExistence type="predicted"/>
<gene>
    <name evidence="1" type="ORF">COS45_00540</name>
</gene>
<evidence type="ECO:0000313" key="2">
    <source>
        <dbReference type="Proteomes" id="UP000230713"/>
    </source>
</evidence>
<comment type="caution">
    <text evidence="1">The sequence shown here is derived from an EMBL/GenBank/DDBJ whole genome shotgun (WGS) entry which is preliminary data.</text>
</comment>
<sequence length="254" mass="29976">MVIYKKGVYKKRSSFINRVKDKYCEVGIMRLFKSGFMVAYNKIYNFCFTPYFKYTKCRTFNFNDKKYKYFFHHYNTAYRNERTVEVPVVIDVVKNAVSDGKRILEVGGVLPHYFPVNWDVLDKYEFAEGIINEDVVDFKPQEKYDLIVSISTMEHVGFEEENKDPDKIIKSVNNLKDNCLKKGGKIIITVPLGYNKGMDKQIFTDKIKFDEKYYLKRVSRADEWKQTNFEDIKEAEYGSPFNFANVIIIGVIKK</sequence>
<reference evidence="2" key="1">
    <citation type="submission" date="2017-09" db="EMBL/GenBank/DDBJ databases">
        <title>Depth-based differentiation of microbial function through sediment-hosted aquifers and enrichment of novel symbionts in the deep terrestrial subsurface.</title>
        <authorList>
            <person name="Probst A.J."/>
            <person name="Ladd B."/>
            <person name="Jarett J.K."/>
            <person name="Geller-Mcgrath D.E."/>
            <person name="Sieber C.M.K."/>
            <person name="Emerson J.B."/>
            <person name="Anantharaman K."/>
            <person name="Thomas B.C."/>
            <person name="Malmstrom R."/>
            <person name="Stieglmeier M."/>
            <person name="Klingl A."/>
            <person name="Woyke T."/>
            <person name="Ryan C.M."/>
            <person name="Banfield J.F."/>
        </authorList>
    </citation>
    <scope>NUCLEOTIDE SEQUENCE [LARGE SCALE GENOMIC DNA]</scope>
</reference>
<evidence type="ECO:0000313" key="1">
    <source>
        <dbReference type="EMBL" id="PIV13883.1"/>
    </source>
</evidence>
<dbReference type="SUPFAM" id="SSF53335">
    <property type="entry name" value="S-adenosyl-L-methionine-dependent methyltransferases"/>
    <property type="match status" value="1"/>
</dbReference>
<dbReference type="AlphaFoldDB" id="A0A2H9M2V0"/>
<dbReference type="Proteomes" id="UP000230713">
    <property type="component" value="Unassembled WGS sequence"/>
</dbReference>
<accession>A0A2H9M2V0</accession>
<dbReference type="InterPro" id="IPR029063">
    <property type="entry name" value="SAM-dependent_MTases_sf"/>
</dbReference>